<dbReference type="Pfam" id="PF00400">
    <property type="entry name" value="WD40"/>
    <property type="match status" value="3"/>
</dbReference>
<dbReference type="RefSeq" id="XP_018735299.1">
    <property type="nucleotide sequence ID" value="XM_018877947.1"/>
</dbReference>
<evidence type="ECO:0000256" key="3">
    <source>
        <dbReference type="PROSITE-ProRule" id="PRU00221"/>
    </source>
</evidence>
<dbReference type="PANTHER" id="PTHR19920:SF0">
    <property type="entry name" value="CYTOSOLIC IRON-SULFUR PROTEIN ASSEMBLY PROTEIN CIAO1-RELATED"/>
    <property type="match status" value="1"/>
</dbReference>
<keyword evidence="5" id="KW-1185">Reference proteome</keyword>
<organism evidence="4 5">
    <name type="scientific">Sugiyamaella lignohabitans</name>
    <dbReference type="NCBI Taxonomy" id="796027"/>
    <lineage>
        <taxon>Eukaryota</taxon>
        <taxon>Fungi</taxon>
        <taxon>Dikarya</taxon>
        <taxon>Ascomycota</taxon>
        <taxon>Saccharomycotina</taxon>
        <taxon>Dipodascomycetes</taxon>
        <taxon>Dipodascales</taxon>
        <taxon>Trichomonascaceae</taxon>
        <taxon>Sugiyamaella</taxon>
    </lineage>
</organism>
<proteinExistence type="predicted"/>
<dbReference type="GeneID" id="30032858"/>
<dbReference type="Gene3D" id="2.130.10.10">
    <property type="entry name" value="YVTN repeat-like/Quinoprotein amine dehydrogenase"/>
    <property type="match status" value="1"/>
</dbReference>
<keyword evidence="2" id="KW-0677">Repeat</keyword>
<feature type="repeat" description="WD" evidence="3">
    <location>
        <begin position="100"/>
        <end position="132"/>
    </location>
</feature>
<dbReference type="PROSITE" id="PS50294">
    <property type="entry name" value="WD_REPEATS_REGION"/>
    <property type="match status" value="2"/>
</dbReference>
<dbReference type="InterPro" id="IPR036322">
    <property type="entry name" value="WD40_repeat_dom_sf"/>
</dbReference>
<protein>
    <submittedName>
        <fullName evidence="4">Cia1p</fullName>
    </submittedName>
</protein>
<sequence length="138" mass="15596">MEFSKIATLEGHSDRVWSLSVHPHLPLLATCSSDKTARVYSLQNDQFPLLGVLEDSHKRSIRTVAWKPTGEEPSLALGSFDSTVSIWGREGDEWSFLATIEGHENEVKRVAWSFDGIFLATCSRDKSIWIWEGKFKTV</sequence>
<evidence type="ECO:0000313" key="5">
    <source>
        <dbReference type="Proteomes" id="UP000189580"/>
    </source>
</evidence>
<reference evidence="4 5" key="1">
    <citation type="submission" date="2016-02" db="EMBL/GenBank/DDBJ databases">
        <title>Complete genome sequence and transcriptome regulation of the pentose utilising yeast Sugiyamaella lignohabitans.</title>
        <authorList>
            <person name="Bellasio M."/>
            <person name="Peymann A."/>
            <person name="Valli M."/>
            <person name="Sipitzky M."/>
            <person name="Graf A."/>
            <person name="Sauer M."/>
            <person name="Marx H."/>
            <person name="Mattanovich D."/>
        </authorList>
    </citation>
    <scope>NUCLEOTIDE SEQUENCE [LARGE SCALE GENOMIC DNA]</scope>
    <source>
        <strain evidence="4 5">CBS 10342</strain>
    </source>
</reference>
<dbReference type="GO" id="GO:0097361">
    <property type="term" value="C:cytosolic [4Fe-4S] assembly targeting complex"/>
    <property type="evidence" value="ECO:0007669"/>
    <property type="project" value="TreeGrafter"/>
</dbReference>
<dbReference type="SUPFAM" id="SSF50978">
    <property type="entry name" value="WD40 repeat-like"/>
    <property type="match status" value="1"/>
</dbReference>
<dbReference type="InterPro" id="IPR015943">
    <property type="entry name" value="WD40/YVTN_repeat-like_dom_sf"/>
</dbReference>
<accession>A0A167DEF6</accession>
<evidence type="ECO:0000256" key="1">
    <source>
        <dbReference type="ARBA" id="ARBA00022574"/>
    </source>
</evidence>
<dbReference type="Proteomes" id="UP000189580">
    <property type="component" value="Chromosome a"/>
</dbReference>
<feature type="repeat" description="WD" evidence="3">
    <location>
        <begin position="9"/>
        <end position="50"/>
    </location>
</feature>
<dbReference type="SMART" id="SM00320">
    <property type="entry name" value="WD40"/>
    <property type="match status" value="3"/>
</dbReference>
<dbReference type="GO" id="GO:0016226">
    <property type="term" value="P:iron-sulfur cluster assembly"/>
    <property type="evidence" value="ECO:0007669"/>
    <property type="project" value="TreeGrafter"/>
</dbReference>
<keyword evidence="1 3" id="KW-0853">WD repeat</keyword>
<gene>
    <name evidence="4" type="primary">CIA1</name>
    <name evidence="4" type="ORF">AWJ20_1094</name>
</gene>
<dbReference type="OrthoDB" id="284782at2759"/>
<name>A0A167DEF6_9ASCO</name>
<feature type="repeat" description="WD" evidence="3">
    <location>
        <begin position="54"/>
        <end position="87"/>
    </location>
</feature>
<dbReference type="PANTHER" id="PTHR19920">
    <property type="entry name" value="WD40 PROTEIN CIAO1"/>
    <property type="match status" value="1"/>
</dbReference>
<dbReference type="PROSITE" id="PS50082">
    <property type="entry name" value="WD_REPEATS_2"/>
    <property type="match status" value="3"/>
</dbReference>
<dbReference type="InterPro" id="IPR001680">
    <property type="entry name" value="WD40_rpt"/>
</dbReference>
<evidence type="ECO:0000313" key="4">
    <source>
        <dbReference type="EMBL" id="ANB12822.1"/>
    </source>
</evidence>
<evidence type="ECO:0000256" key="2">
    <source>
        <dbReference type="ARBA" id="ARBA00022737"/>
    </source>
</evidence>
<dbReference type="EMBL" id="CP014501">
    <property type="protein sequence ID" value="ANB12822.1"/>
    <property type="molecule type" value="Genomic_DNA"/>
</dbReference>
<dbReference type="PROSITE" id="PS00678">
    <property type="entry name" value="WD_REPEATS_1"/>
    <property type="match status" value="1"/>
</dbReference>
<dbReference type="InterPro" id="IPR019775">
    <property type="entry name" value="WD40_repeat_CS"/>
</dbReference>
<dbReference type="AlphaFoldDB" id="A0A167DEF6"/>
<dbReference type="KEGG" id="slb:AWJ20_1094"/>